<dbReference type="EMBL" id="DUZY01000003">
    <property type="protein sequence ID" value="DAD33250.1"/>
    <property type="molecule type" value="Genomic_DNA"/>
</dbReference>
<evidence type="ECO:0000259" key="9">
    <source>
        <dbReference type="Pfam" id="PF00155"/>
    </source>
</evidence>
<dbReference type="GO" id="GO:0009693">
    <property type="term" value="P:ethylene biosynthetic process"/>
    <property type="evidence" value="ECO:0007669"/>
    <property type="project" value="UniProtKB-KW"/>
</dbReference>
<comment type="pathway">
    <text evidence="6">Alkene biosynthesis; ethylene biosynthesis via S-adenosyl-L-methionine; ethylene from S-adenosyl-L-methionine: step 1/2.</text>
</comment>
<evidence type="ECO:0000256" key="7">
    <source>
        <dbReference type="ARBA" id="ARBA00039053"/>
    </source>
</evidence>
<dbReference type="InterPro" id="IPR015422">
    <property type="entry name" value="PyrdxlP-dep_Trfase_small"/>
</dbReference>
<dbReference type="InterPro" id="IPR004839">
    <property type="entry name" value="Aminotransferase_I/II_large"/>
</dbReference>
<dbReference type="Pfam" id="PF00155">
    <property type="entry name" value="Aminotran_1_2"/>
    <property type="match status" value="1"/>
</dbReference>
<comment type="catalytic activity">
    <reaction evidence="8">
        <text>S-adenosyl-L-methionine = 1-aminocyclopropane-1-carboxylate + S-methyl-5'-thioadenosine + H(+)</text>
        <dbReference type="Rhea" id="RHEA:21744"/>
        <dbReference type="ChEBI" id="CHEBI:15378"/>
        <dbReference type="ChEBI" id="CHEBI:17509"/>
        <dbReference type="ChEBI" id="CHEBI:58360"/>
        <dbReference type="ChEBI" id="CHEBI:59789"/>
        <dbReference type="EC" id="4.4.1.14"/>
    </reaction>
</comment>
<evidence type="ECO:0000313" key="11">
    <source>
        <dbReference type="Proteomes" id="UP000607653"/>
    </source>
</evidence>
<dbReference type="Proteomes" id="UP000607653">
    <property type="component" value="Unassembled WGS sequence"/>
</dbReference>
<evidence type="ECO:0000256" key="2">
    <source>
        <dbReference type="ARBA" id="ARBA00022666"/>
    </source>
</evidence>
<keyword evidence="11" id="KW-1185">Reference proteome</keyword>
<evidence type="ECO:0000256" key="6">
    <source>
        <dbReference type="ARBA" id="ARBA00037888"/>
    </source>
</evidence>
<dbReference type="PANTHER" id="PTHR43795:SF6">
    <property type="entry name" value="1-AMINOCYCLOPROPANE-1-CARBOXYLATE SYNTHASE 6"/>
    <property type="match status" value="1"/>
</dbReference>
<protein>
    <recommendedName>
        <fullName evidence="7">1-aminocyclopropane-1-carboxylate synthase</fullName>
        <ecNumber evidence="7">4.4.1.14</ecNumber>
    </recommendedName>
</protein>
<evidence type="ECO:0000256" key="5">
    <source>
        <dbReference type="ARBA" id="ARBA00023239"/>
    </source>
</evidence>
<comment type="caution">
    <text evidence="10">The sequence shown here is derived from an EMBL/GenBank/DDBJ whole genome shotgun (WGS) entry which is preliminary data.</text>
</comment>
<dbReference type="Gene3D" id="3.90.1150.10">
    <property type="entry name" value="Aspartate Aminotransferase, domain 1"/>
    <property type="match status" value="1"/>
</dbReference>
<proteinExistence type="predicted"/>
<evidence type="ECO:0000256" key="1">
    <source>
        <dbReference type="ARBA" id="ARBA00001933"/>
    </source>
</evidence>
<accession>A0A822YKX8</accession>
<organism evidence="10 11">
    <name type="scientific">Nelumbo nucifera</name>
    <name type="common">Sacred lotus</name>
    <dbReference type="NCBI Taxonomy" id="4432"/>
    <lineage>
        <taxon>Eukaryota</taxon>
        <taxon>Viridiplantae</taxon>
        <taxon>Streptophyta</taxon>
        <taxon>Embryophyta</taxon>
        <taxon>Tracheophyta</taxon>
        <taxon>Spermatophyta</taxon>
        <taxon>Magnoliopsida</taxon>
        <taxon>Proteales</taxon>
        <taxon>Nelumbonaceae</taxon>
        <taxon>Nelumbo</taxon>
    </lineage>
</organism>
<evidence type="ECO:0000256" key="4">
    <source>
        <dbReference type="ARBA" id="ARBA00022898"/>
    </source>
</evidence>
<keyword evidence="4" id="KW-0663">Pyridoxal phosphate</keyword>
<keyword evidence="3" id="KW-0949">S-adenosyl-L-methionine</keyword>
<comment type="cofactor">
    <cofactor evidence="1">
        <name>pyridoxal 5'-phosphate</name>
        <dbReference type="ChEBI" id="CHEBI:597326"/>
    </cofactor>
</comment>
<name>A0A822YKX8_NELNU</name>
<sequence length="192" mass="21820">MPYELSISGLSLEASISILKILDFMLLRKSELGEKNSAPFSNLRSPVTSLCSSAEWLERLFSSKSSEPFFVINFLPGEPTPCESTPLMRECNKASNADLPCWMDLRGLLKEPTVEVEMELWHVIINDVKLNVSPGSSFHCTEPGWFRVCFANMDSGTMEVALWRIHNFMLHPKEVDVPVKNKSWLQNNLREI</sequence>
<dbReference type="AlphaFoldDB" id="A0A822YKX8"/>
<dbReference type="GO" id="GO:0030170">
    <property type="term" value="F:pyridoxal phosphate binding"/>
    <property type="evidence" value="ECO:0007669"/>
    <property type="project" value="InterPro"/>
</dbReference>
<dbReference type="SUPFAM" id="SSF53383">
    <property type="entry name" value="PLP-dependent transferases"/>
    <property type="match status" value="1"/>
</dbReference>
<evidence type="ECO:0000313" key="10">
    <source>
        <dbReference type="EMBL" id="DAD33250.1"/>
    </source>
</evidence>
<reference evidence="10 11" key="1">
    <citation type="journal article" date="2020" name="Mol. Biol. Evol.">
        <title>Distinct Expression and Methylation Patterns for Genes with Different Fates following a Single Whole-Genome Duplication in Flowering Plants.</title>
        <authorList>
            <person name="Shi T."/>
            <person name="Rahmani R.S."/>
            <person name="Gugger P.F."/>
            <person name="Wang M."/>
            <person name="Li H."/>
            <person name="Zhang Y."/>
            <person name="Li Z."/>
            <person name="Wang Q."/>
            <person name="Van de Peer Y."/>
            <person name="Marchal K."/>
            <person name="Chen J."/>
        </authorList>
    </citation>
    <scope>NUCLEOTIDE SEQUENCE [LARGE SCALE GENOMIC DNA]</scope>
    <source>
        <tissue evidence="10">Leaf</tissue>
    </source>
</reference>
<dbReference type="EC" id="4.4.1.14" evidence="7"/>
<dbReference type="PANTHER" id="PTHR43795">
    <property type="entry name" value="BIFUNCTIONAL ASPARTATE AMINOTRANSFERASE AND GLUTAMATE/ASPARTATE-PREPHENATE AMINOTRANSFERASE-RELATED"/>
    <property type="match status" value="1"/>
</dbReference>
<evidence type="ECO:0000256" key="3">
    <source>
        <dbReference type="ARBA" id="ARBA00022691"/>
    </source>
</evidence>
<evidence type="ECO:0000256" key="8">
    <source>
        <dbReference type="ARBA" id="ARBA00049554"/>
    </source>
</evidence>
<dbReference type="GO" id="GO:0016847">
    <property type="term" value="F:1-aminocyclopropane-1-carboxylate synthase activity"/>
    <property type="evidence" value="ECO:0007669"/>
    <property type="project" value="UniProtKB-EC"/>
</dbReference>
<dbReference type="InterPro" id="IPR015424">
    <property type="entry name" value="PyrdxlP-dep_Trfase"/>
</dbReference>
<dbReference type="InterPro" id="IPR050478">
    <property type="entry name" value="Ethylene_sulfur-biosynth"/>
</dbReference>
<keyword evidence="5" id="KW-0456">Lyase</keyword>
<feature type="domain" description="Aminotransferase class I/classII large" evidence="9">
    <location>
        <begin position="95"/>
        <end position="165"/>
    </location>
</feature>
<gene>
    <name evidence="10" type="ORF">HUJ06_012101</name>
</gene>
<keyword evidence="2" id="KW-0266">Ethylene biosynthesis</keyword>